<protein>
    <submittedName>
        <fullName evidence="1">Uncharacterized protein</fullName>
    </submittedName>
</protein>
<accession>A0A1E1LTX2</accession>
<name>A0A1E1LTX2_9HELO</name>
<proteinExistence type="predicted"/>
<dbReference type="EMBL" id="FJUX01000252">
    <property type="protein sequence ID" value="CZT13943.1"/>
    <property type="molecule type" value="Genomic_DNA"/>
</dbReference>
<reference evidence="2" key="1">
    <citation type="submission" date="2016-03" db="EMBL/GenBank/DDBJ databases">
        <authorList>
            <person name="Guldener U."/>
        </authorList>
    </citation>
    <scope>NUCLEOTIDE SEQUENCE [LARGE SCALE GENOMIC DNA]</scope>
    <source>
        <strain evidence="2">04CH-RAC-A.6.1</strain>
    </source>
</reference>
<dbReference type="OrthoDB" id="3559551at2759"/>
<dbReference type="Proteomes" id="UP000178912">
    <property type="component" value="Unassembled WGS sequence"/>
</dbReference>
<evidence type="ECO:0000313" key="1">
    <source>
        <dbReference type="EMBL" id="CZT13943.1"/>
    </source>
</evidence>
<gene>
    <name evidence="1" type="ORF">RAG0_17553</name>
</gene>
<sequence length="154" mass="17822">MDIVKILHKQTASFGEQSIWQTKDGGNEITIFIEILVPGVFPGRCQQAEDLIRKYWSLLLPLRVKKQCTADQEIRNYICIVFYYYRIDLDLSPVVDPGSETKTPDERRVAARELGLLAPQCLGYFLLMVEQDVKWNWESQIAMYTKEVRCASTI</sequence>
<dbReference type="AlphaFoldDB" id="A0A1E1LTX2"/>
<organism evidence="1 2">
    <name type="scientific">Rhynchosporium agropyri</name>
    <dbReference type="NCBI Taxonomy" id="914238"/>
    <lineage>
        <taxon>Eukaryota</taxon>
        <taxon>Fungi</taxon>
        <taxon>Dikarya</taxon>
        <taxon>Ascomycota</taxon>
        <taxon>Pezizomycotina</taxon>
        <taxon>Leotiomycetes</taxon>
        <taxon>Helotiales</taxon>
        <taxon>Ploettnerulaceae</taxon>
        <taxon>Rhynchosporium</taxon>
    </lineage>
</organism>
<evidence type="ECO:0000313" key="2">
    <source>
        <dbReference type="Proteomes" id="UP000178912"/>
    </source>
</evidence>
<keyword evidence="2" id="KW-1185">Reference proteome</keyword>